<gene>
    <name evidence="2" type="ORF">TR151000</name>
</gene>
<keyword evidence="1" id="KW-1133">Transmembrane helix</keyword>
<feature type="transmembrane region" description="Helical" evidence="1">
    <location>
        <begin position="76"/>
        <end position="96"/>
    </location>
</feature>
<dbReference type="AlphaFoldDB" id="A0A0X3PW89"/>
<name>A0A0X3PW89_SCHSO</name>
<accession>A0A0X3PW89</accession>
<dbReference type="EMBL" id="GEEE01007120">
    <property type="protein sequence ID" value="JAP56105.1"/>
    <property type="molecule type" value="Transcribed_RNA"/>
</dbReference>
<evidence type="ECO:0000256" key="1">
    <source>
        <dbReference type="SAM" id="Phobius"/>
    </source>
</evidence>
<sequence length="188" mass="21343">MPPVHEALVFAVYVALPNRTAFAAPFPSGINDSPCFMLCRRCFCWFALTCLPFILNESRQSTGVCCTNPTTSSQRLIRYGQIFASMFLSIFSYLIYAKYDSFNANNTTAVNITAILMYVILFDAPKYVLFFPAQRFHLPTHHSPPPLPFGSHLPLRSWFNVLACFPALNYVSKPLNYVYHFATVIYVP</sequence>
<organism evidence="2">
    <name type="scientific">Schistocephalus solidus</name>
    <name type="common">Tapeworm</name>
    <dbReference type="NCBI Taxonomy" id="70667"/>
    <lineage>
        <taxon>Eukaryota</taxon>
        <taxon>Metazoa</taxon>
        <taxon>Spiralia</taxon>
        <taxon>Lophotrochozoa</taxon>
        <taxon>Platyhelminthes</taxon>
        <taxon>Cestoda</taxon>
        <taxon>Eucestoda</taxon>
        <taxon>Diphyllobothriidea</taxon>
        <taxon>Diphyllobothriidae</taxon>
        <taxon>Schistocephalus</taxon>
    </lineage>
</organism>
<feature type="transmembrane region" description="Helical" evidence="1">
    <location>
        <begin position="108"/>
        <end position="129"/>
    </location>
</feature>
<evidence type="ECO:0000313" key="2">
    <source>
        <dbReference type="EMBL" id="JAP56105.1"/>
    </source>
</evidence>
<proteinExistence type="predicted"/>
<reference evidence="2" key="1">
    <citation type="submission" date="2016-01" db="EMBL/GenBank/DDBJ databases">
        <title>Reference transcriptome for the parasite Schistocephalus solidus: insights into the molecular evolution of parasitism.</title>
        <authorList>
            <person name="Hebert F.O."/>
            <person name="Grambauer S."/>
            <person name="Barber I."/>
            <person name="Landry C.R."/>
            <person name="Aubin-Horth N."/>
        </authorList>
    </citation>
    <scope>NUCLEOTIDE SEQUENCE</scope>
</reference>
<keyword evidence="1" id="KW-0472">Membrane</keyword>
<protein>
    <submittedName>
        <fullName evidence="2">Uncharacterized protein</fullName>
    </submittedName>
</protein>
<dbReference type="EMBL" id="GEEE01006130">
    <property type="protein sequence ID" value="JAP57095.1"/>
    <property type="molecule type" value="Transcribed_RNA"/>
</dbReference>
<keyword evidence="1" id="KW-0812">Transmembrane</keyword>